<keyword evidence="2" id="KW-0808">Transferase</keyword>
<feature type="transmembrane region" description="Helical" evidence="1">
    <location>
        <begin position="418"/>
        <end position="441"/>
    </location>
</feature>
<keyword evidence="1" id="KW-0812">Transmembrane</keyword>
<feature type="transmembrane region" description="Helical" evidence="1">
    <location>
        <begin position="202"/>
        <end position="230"/>
    </location>
</feature>
<gene>
    <name evidence="2" type="ORF">BCM14_0719</name>
</gene>
<proteinExistence type="predicted"/>
<dbReference type="OrthoDB" id="8556356at2"/>
<protein>
    <submittedName>
        <fullName evidence="2">4-amino-4-deoxy-L-arabinose transferase-like glycosyltransferase</fullName>
    </submittedName>
</protein>
<keyword evidence="1" id="KW-0472">Membrane</keyword>
<evidence type="ECO:0000313" key="3">
    <source>
        <dbReference type="Proteomes" id="UP000238308"/>
    </source>
</evidence>
<dbReference type="AlphaFoldDB" id="A0A2T0XK14"/>
<feature type="transmembrane region" description="Helical" evidence="1">
    <location>
        <begin position="147"/>
        <end position="167"/>
    </location>
</feature>
<dbReference type="GO" id="GO:0016740">
    <property type="term" value="F:transferase activity"/>
    <property type="evidence" value="ECO:0007669"/>
    <property type="project" value="UniProtKB-KW"/>
</dbReference>
<feature type="transmembrane region" description="Helical" evidence="1">
    <location>
        <begin position="447"/>
        <end position="471"/>
    </location>
</feature>
<feature type="transmembrane region" description="Helical" evidence="1">
    <location>
        <begin position="242"/>
        <end position="259"/>
    </location>
</feature>
<dbReference type="Proteomes" id="UP000238308">
    <property type="component" value="Unassembled WGS sequence"/>
</dbReference>
<keyword evidence="1" id="KW-1133">Transmembrane helix</keyword>
<feature type="transmembrane region" description="Helical" evidence="1">
    <location>
        <begin position="173"/>
        <end position="190"/>
    </location>
</feature>
<feature type="transmembrane region" description="Helical" evidence="1">
    <location>
        <begin position="320"/>
        <end position="340"/>
    </location>
</feature>
<dbReference type="RefSeq" id="WP_106226595.1">
    <property type="nucleotide sequence ID" value="NZ_PVTV01000011.1"/>
</dbReference>
<evidence type="ECO:0000256" key="1">
    <source>
        <dbReference type="SAM" id="Phobius"/>
    </source>
</evidence>
<sequence>MSFQTQHTPARLTAPATVKLPRVLLFLLAAAYIVTGLIGRDPWKTDDAVGFATMLSALDFGGNAWWLPQIGTALLPQDGPLTVWLGAGFVHLLSPLLGDVLASRGTNVVWFALTASSIWYGTYLLGRRPEAQPLALPFGGEPSVKDYGRLLADASLLLVLATVGILLRVHETSIATAALACQAFAYYSLARMLDKPKLGATMLGLALAAAFLNKAFPGVLPILLALPFAFQPKSALWRRTHWLLWAFVLGITLCLAWWLTAKRLDPHWLGDWARWNYDYFALPVWDIALRPLRDLPWFLWPTWPLAALALWQWRRWLAAPHIWIPLSTLVGTVIVLGFTAEPSEPDYMMLVIPCSVLGAFSLPTMRRGVVNTLDWFGVMCFSVTVVCVWIGWMALYFDIPHGISLNIARQTVGYVPQIRWWTVIVAALVTAGWISLVIWRVRFHPSVLWRGVILCAVGITCTWVLLCLLWMPVVDYVRSYRPMSAEIKNELVKLSLSGQTLQCVRSQGLSAGPRASLYAFDKITFTYDSSCPIVLQQTSLQQLEDGSAGYAEGAQVLWQGSRGADRFDRYRLLRIKAK</sequence>
<evidence type="ECO:0000313" key="2">
    <source>
        <dbReference type="EMBL" id="PRY99276.1"/>
    </source>
</evidence>
<organism evidence="2 3">
    <name type="scientific">Jezberella montanilacus</name>
    <dbReference type="NCBI Taxonomy" id="323426"/>
    <lineage>
        <taxon>Bacteria</taxon>
        <taxon>Pseudomonadati</taxon>
        <taxon>Pseudomonadota</taxon>
        <taxon>Betaproteobacteria</taxon>
        <taxon>Burkholderiales</taxon>
        <taxon>Alcaligenaceae</taxon>
        <taxon>Jezberella</taxon>
    </lineage>
</organism>
<dbReference type="EMBL" id="PVTV01000011">
    <property type="protein sequence ID" value="PRY99276.1"/>
    <property type="molecule type" value="Genomic_DNA"/>
</dbReference>
<reference evidence="2 3" key="1">
    <citation type="submission" date="2018-03" db="EMBL/GenBank/DDBJ databases">
        <title>Genomic Encyclopedia of Type Strains, Phase III (KMG-III): the genomes of soil and plant-associated and newly described type strains.</title>
        <authorList>
            <person name="Whitman W."/>
        </authorList>
    </citation>
    <scope>NUCLEOTIDE SEQUENCE [LARGE SCALE GENOMIC DNA]</scope>
    <source>
        <strain evidence="2 3">MWH-P2sevCIIIb</strain>
    </source>
</reference>
<accession>A0A2T0XK14</accession>
<feature type="transmembrane region" description="Helical" evidence="1">
    <location>
        <begin position="79"/>
        <end position="97"/>
    </location>
</feature>
<comment type="caution">
    <text evidence="2">The sequence shown here is derived from an EMBL/GenBank/DDBJ whole genome shotgun (WGS) entry which is preliminary data.</text>
</comment>
<keyword evidence="3" id="KW-1185">Reference proteome</keyword>
<feature type="transmembrane region" description="Helical" evidence="1">
    <location>
        <begin position="375"/>
        <end position="397"/>
    </location>
</feature>
<name>A0A2T0XK14_9BURK</name>
<feature type="transmembrane region" description="Helical" evidence="1">
    <location>
        <begin position="20"/>
        <end position="38"/>
    </location>
</feature>
<feature type="transmembrane region" description="Helical" evidence="1">
    <location>
        <begin position="109"/>
        <end position="126"/>
    </location>
</feature>